<dbReference type="FunFam" id="3.40.50.2020:FF:000021">
    <property type="entry name" value="Adenine phosphoribosyltransferase"/>
    <property type="match status" value="1"/>
</dbReference>
<keyword evidence="8 11" id="KW-0328">Glycosyltransferase</keyword>
<evidence type="ECO:0000256" key="11">
    <source>
        <dbReference type="HAMAP-Rule" id="MF_00004"/>
    </source>
</evidence>
<dbReference type="EMBL" id="JPWB01000003">
    <property type="protein sequence ID" value="RCK22996.1"/>
    <property type="molecule type" value="Genomic_DNA"/>
</dbReference>
<evidence type="ECO:0000256" key="5">
    <source>
        <dbReference type="ARBA" id="ARBA00011738"/>
    </source>
</evidence>
<dbReference type="Pfam" id="PF00156">
    <property type="entry name" value="Pribosyltran"/>
    <property type="match status" value="1"/>
</dbReference>
<dbReference type="InterPro" id="IPR005764">
    <property type="entry name" value="Ade_phspho_trans"/>
</dbReference>
<gene>
    <name evidence="11" type="primary">apt</name>
    <name evidence="13" type="ORF">TH6_08060</name>
</gene>
<dbReference type="Proteomes" id="UP000253061">
    <property type="component" value="Unassembled WGS sequence"/>
</dbReference>
<dbReference type="HAMAP" id="MF_00004">
    <property type="entry name" value="Aden_phosphoribosyltr"/>
    <property type="match status" value="1"/>
</dbReference>
<dbReference type="GO" id="GO:0006168">
    <property type="term" value="P:adenine salvage"/>
    <property type="evidence" value="ECO:0007669"/>
    <property type="project" value="InterPro"/>
</dbReference>
<keyword evidence="9 11" id="KW-0808">Transferase</keyword>
<evidence type="ECO:0000256" key="2">
    <source>
        <dbReference type="ARBA" id="ARBA00004496"/>
    </source>
</evidence>
<dbReference type="GO" id="GO:0005737">
    <property type="term" value="C:cytoplasm"/>
    <property type="evidence" value="ECO:0007669"/>
    <property type="project" value="UniProtKB-SubCell"/>
</dbReference>
<dbReference type="InterPro" id="IPR029057">
    <property type="entry name" value="PRTase-like"/>
</dbReference>
<dbReference type="RefSeq" id="WP_062955328.1">
    <property type="nucleotide sequence ID" value="NZ_JPWB01000003.1"/>
</dbReference>
<evidence type="ECO:0000256" key="1">
    <source>
        <dbReference type="ARBA" id="ARBA00000868"/>
    </source>
</evidence>
<sequence>MSIKSLIRTIPDYPKKGIMFRDITTLFEDPYGLSEVIDSFAAEFQDKKIDMIAGIEARGFVIGPAVAVALGVGFVTIRKQGKLPAETVGVEYELEYGSDVIEIHKDAVKPGSRVLIMDDLIATGGTALAAIDLVEKIGAEVAGCAFIIDLPDLGGAQKIRDRGVEEFHLVEFEGD</sequence>
<evidence type="ECO:0000256" key="7">
    <source>
        <dbReference type="ARBA" id="ARBA00022490"/>
    </source>
</evidence>
<dbReference type="NCBIfam" id="NF002634">
    <property type="entry name" value="PRK02304.1-3"/>
    <property type="match status" value="1"/>
</dbReference>
<accession>A0A367VCP6</accession>
<dbReference type="NCBIfam" id="NF002636">
    <property type="entry name" value="PRK02304.1-5"/>
    <property type="match status" value="1"/>
</dbReference>
<dbReference type="InterPro" id="IPR000836">
    <property type="entry name" value="PRTase_dom"/>
</dbReference>
<proteinExistence type="inferred from homology"/>
<evidence type="ECO:0000256" key="4">
    <source>
        <dbReference type="ARBA" id="ARBA00008391"/>
    </source>
</evidence>
<keyword evidence="7 11" id="KW-0963">Cytoplasm</keyword>
<evidence type="ECO:0000259" key="12">
    <source>
        <dbReference type="Pfam" id="PF00156"/>
    </source>
</evidence>
<comment type="function">
    <text evidence="11">Catalyzes a salvage reaction resulting in the formation of AMP, that is energically less costly than de novo synthesis.</text>
</comment>
<dbReference type="SUPFAM" id="SSF53271">
    <property type="entry name" value="PRTase-like"/>
    <property type="match status" value="1"/>
</dbReference>
<evidence type="ECO:0000256" key="3">
    <source>
        <dbReference type="ARBA" id="ARBA00004659"/>
    </source>
</evidence>
<dbReference type="NCBIfam" id="TIGR01090">
    <property type="entry name" value="apt"/>
    <property type="match status" value="1"/>
</dbReference>
<dbReference type="PANTHER" id="PTHR11776:SF7">
    <property type="entry name" value="PHOSPHORIBOSYLTRANSFERASE DOMAIN-CONTAINING PROTEIN"/>
    <property type="match status" value="1"/>
</dbReference>
<name>A0A367VCP6_9PROT</name>
<dbReference type="Gene3D" id="3.40.50.2020">
    <property type="match status" value="1"/>
</dbReference>
<evidence type="ECO:0000256" key="6">
    <source>
        <dbReference type="ARBA" id="ARBA00011893"/>
    </source>
</evidence>
<comment type="catalytic activity">
    <reaction evidence="1 11">
        <text>AMP + diphosphate = 5-phospho-alpha-D-ribose 1-diphosphate + adenine</text>
        <dbReference type="Rhea" id="RHEA:16609"/>
        <dbReference type="ChEBI" id="CHEBI:16708"/>
        <dbReference type="ChEBI" id="CHEBI:33019"/>
        <dbReference type="ChEBI" id="CHEBI:58017"/>
        <dbReference type="ChEBI" id="CHEBI:456215"/>
        <dbReference type="EC" id="2.4.2.7"/>
    </reaction>
</comment>
<protein>
    <recommendedName>
        <fullName evidence="6 11">Adenine phosphoribosyltransferase</fullName>
        <shortName evidence="11">APRT</shortName>
        <ecNumber evidence="6 11">2.4.2.7</ecNumber>
    </recommendedName>
</protein>
<dbReference type="PANTHER" id="PTHR11776">
    <property type="entry name" value="ADENINE PHOSPHORIBOSYLTRANSFERASE"/>
    <property type="match status" value="1"/>
</dbReference>
<dbReference type="EC" id="2.4.2.7" evidence="6 11"/>
<feature type="domain" description="Phosphoribosyltransferase" evidence="12">
    <location>
        <begin position="36"/>
        <end position="152"/>
    </location>
</feature>
<dbReference type="GO" id="GO:0044209">
    <property type="term" value="P:AMP salvage"/>
    <property type="evidence" value="ECO:0007669"/>
    <property type="project" value="UniProtKB-UniRule"/>
</dbReference>
<comment type="subunit">
    <text evidence="5 11">Homodimer.</text>
</comment>
<keyword evidence="10 11" id="KW-0660">Purine salvage</keyword>
<comment type="pathway">
    <text evidence="3 11">Purine metabolism; AMP biosynthesis via salvage pathway; AMP from adenine: step 1/1.</text>
</comment>
<evidence type="ECO:0000313" key="14">
    <source>
        <dbReference type="Proteomes" id="UP000253061"/>
    </source>
</evidence>
<evidence type="ECO:0000313" key="13">
    <source>
        <dbReference type="EMBL" id="RCK22996.1"/>
    </source>
</evidence>
<evidence type="ECO:0000256" key="9">
    <source>
        <dbReference type="ARBA" id="ARBA00022679"/>
    </source>
</evidence>
<dbReference type="AlphaFoldDB" id="A0A367VCP6"/>
<dbReference type="UniPathway" id="UPA00588">
    <property type="reaction ID" value="UER00646"/>
</dbReference>
<reference evidence="13 14" key="1">
    <citation type="submission" date="2014-07" db="EMBL/GenBank/DDBJ databases">
        <title>Draft genome sequence of Thalassospira profundimaris R8-17.</title>
        <authorList>
            <person name="Lai Q."/>
            <person name="Shao Z."/>
        </authorList>
    </citation>
    <scope>NUCLEOTIDE SEQUENCE [LARGE SCALE GENOMIC DNA]</scope>
    <source>
        <strain evidence="13 14">R8-17</strain>
    </source>
</reference>
<dbReference type="CDD" id="cd06223">
    <property type="entry name" value="PRTases_typeI"/>
    <property type="match status" value="1"/>
</dbReference>
<dbReference type="GO" id="GO:0003999">
    <property type="term" value="F:adenine phosphoribosyltransferase activity"/>
    <property type="evidence" value="ECO:0007669"/>
    <property type="project" value="UniProtKB-UniRule"/>
</dbReference>
<comment type="subcellular location">
    <subcellularLocation>
        <location evidence="2 11">Cytoplasm</location>
    </subcellularLocation>
</comment>
<organism evidence="13 14">
    <name type="scientific">Thalassospira profundimaris</name>
    <dbReference type="NCBI Taxonomy" id="502049"/>
    <lineage>
        <taxon>Bacteria</taxon>
        <taxon>Pseudomonadati</taxon>
        <taxon>Pseudomonadota</taxon>
        <taxon>Alphaproteobacteria</taxon>
        <taxon>Rhodospirillales</taxon>
        <taxon>Thalassospiraceae</taxon>
        <taxon>Thalassospira</taxon>
    </lineage>
</organism>
<dbReference type="InterPro" id="IPR050120">
    <property type="entry name" value="Adenine_PRTase"/>
</dbReference>
<comment type="similarity">
    <text evidence="4 11">Belongs to the purine/pyrimidine phosphoribosyltransferase family.</text>
</comment>
<evidence type="ECO:0000256" key="8">
    <source>
        <dbReference type="ARBA" id="ARBA00022676"/>
    </source>
</evidence>
<dbReference type="GO" id="GO:0006166">
    <property type="term" value="P:purine ribonucleoside salvage"/>
    <property type="evidence" value="ECO:0007669"/>
    <property type="project" value="UniProtKB-UniRule"/>
</dbReference>
<comment type="caution">
    <text evidence="13">The sequence shown here is derived from an EMBL/GenBank/DDBJ whole genome shotgun (WGS) entry which is preliminary data.</text>
</comment>
<evidence type="ECO:0000256" key="10">
    <source>
        <dbReference type="ARBA" id="ARBA00022726"/>
    </source>
</evidence>